<evidence type="ECO:0000313" key="1">
    <source>
        <dbReference type="EMBL" id="ACL41908.1"/>
    </source>
</evidence>
<gene>
    <name evidence="1" type="ordered locus">Achl_3957</name>
</gene>
<dbReference type="AlphaFoldDB" id="B8HHL1"/>
<dbReference type="HOGENOM" id="CLU_1465368_0_0_11"/>
<sequence length="184" mass="21196">MRITQHSPFAREDDPETVEKIRKGRGRFAAYGSSKPGVRREVRLTGQTELRKVLRAARALKVTLQCHETVEELHRLAYENYAAITLADGRTPMDFHRLHLSTKNRLTVNYLRHARTVYDASLLRNRFSTTDLRSSYNKELKVRCLDEIASAYPQLADECDRQRRKISQTLEEAAVSLPQIEQAA</sequence>
<proteinExistence type="predicted"/>
<name>B8HHL1_PSECP</name>
<dbReference type="EMBL" id="CP001342">
    <property type="protein sequence ID" value="ACL41908.1"/>
    <property type="molecule type" value="Genomic_DNA"/>
</dbReference>
<keyword evidence="2" id="KW-1185">Reference proteome</keyword>
<organism evidence="1 2">
    <name type="scientific">Pseudarthrobacter chlorophenolicus (strain ATCC 700700 / DSM 12829 / CIP 107037 / JCM 12360 / KCTC 9906 / NCIMB 13794 / A6)</name>
    <name type="common">Arthrobacter chlorophenolicus</name>
    <dbReference type="NCBI Taxonomy" id="452863"/>
    <lineage>
        <taxon>Bacteria</taxon>
        <taxon>Bacillati</taxon>
        <taxon>Actinomycetota</taxon>
        <taxon>Actinomycetes</taxon>
        <taxon>Micrococcales</taxon>
        <taxon>Micrococcaceae</taxon>
        <taxon>Pseudarthrobacter</taxon>
    </lineage>
</organism>
<dbReference type="OrthoDB" id="2030441at2"/>
<keyword evidence="1" id="KW-0614">Plasmid</keyword>
<geneLocation type="plasmid" evidence="1 2">
    <name>pACHL01</name>
</geneLocation>
<reference evidence="1" key="1">
    <citation type="submission" date="2009-01" db="EMBL/GenBank/DDBJ databases">
        <title>Complete sequence of plasmid1 of Arthrobacter chlorophenolicus A6.</title>
        <authorList>
            <consortium name="US DOE Joint Genome Institute"/>
            <person name="Lucas S."/>
            <person name="Copeland A."/>
            <person name="Lapidus A."/>
            <person name="Glavina del Rio T."/>
            <person name="Tice H."/>
            <person name="Bruce D."/>
            <person name="Goodwin L."/>
            <person name="Pitluck S."/>
            <person name="Goltsman E."/>
            <person name="Clum A."/>
            <person name="Larimer F."/>
            <person name="Land M."/>
            <person name="Hauser L."/>
            <person name="Kyrpides N."/>
            <person name="Mikhailova N."/>
            <person name="Jansson J."/>
            <person name="Richardson P."/>
        </authorList>
    </citation>
    <scope>NUCLEOTIDE SEQUENCE [LARGE SCALE GENOMIC DNA]</scope>
    <source>
        <strain evidence="1">A6</strain>
        <plasmid evidence="1">pACHL01</plasmid>
    </source>
</reference>
<accession>B8HHL1</accession>
<dbReference type="Proteomes" id="UP000002505">
    <property type="component" value="Plasmid pACHL01"/>
</dbReference>
<protein>
    <submittedName>
        <fullName evidence="1">Uncharacterized protein</fullName>
    </submittedName>
</protein>
<evidence type="ECO:0000313" key="2">
    <source>
        <dbReference type="Proteomes" id="UP000002505"/>
    </source>
</evidence>
<dbReference type="RefSeq" id="WP_012622925.1">
    <property type="nucleotide sequence ID" value="NC_011879.1"/>
</dbReference>
<dbReference type="KEGG" id="ach:Achl_3957"/>